<dbReference type="SMART" id="SM00342">
    <property type="entry name" value="HTH_ARAC"/>
    <property type="match status" value="1"/>
</dbReference>
<evidence type="ECO:0000256" key="4">
    <source>
        <dbReference type="SAM" id="MobiDB-lite"/>
    </source>
</evidence>
<dbReference type="PANTHER" id="PTHR47894:SF4">
    <property type="entry name" value="HTH-TYPE TRANSCRIPTIONAL REGULATOR GADX"/>
    <property type="match status" value="1"/>
</dbReference>
<dbReference type="PROSITE" id="PS01124">
    <property type="entry name" value="HTH_ARAC_FAMILY_2"/>
    <property type="match status" value="1"/>
</dbReference>
<dbReference type="InterPro" id="IPR018060">
    <property type="entry name" value="HTH_AraC"/>
</dbReference>
<reference evidence="6 7" key="1">
    <citation type="submission" date="2023-05" db="EMBL/GenBank/DDBJ databases">
        <title>Draft genome sequence of Streptomyces sp. B-S-A12 isolated from a cave soil in Thailand.</title>
        <authorList>
            <person name="Chamroensaksri N."/>
            <person name="Muangham S."/>
        </authorList>
    </citation>
    <scope>NUCLEOTIDE SEQUENCE [LARGE SCALE GENOMIC DNA]</scope>
    <source>
        <strain evidence="6 7">B-S-A12</strain>
    </source>
</reference>
<evidence type="ECO:0000256" key="3">
    <source>
        <dbReference type="ARBA" id="ARBA00023163"/>
    </source>
</evidence>
<sequence>MKPLVRNASLSGYVELSRSLGIDPRALMKRVGLDPVGLTVQDRWISGAAVVRLLELSAAAAHREDFGLLLAERRRFSNLGPISLVLREETDVRSAIAFLVRYEHMYNEMLHNRLTEADGLATLKVGFSPTEPMSVRQAMELAVGAFHQVLREFLGARWQPLSVCFTHPAPTDPSSHRRFFGPVVEFDQEFNGIVFYSSDLDVPNAMSDPLLRTYARQYFESIAVARDTSEPDRVRELIGALLPTGRCSVEQVAASLGVDRRTVHRHLAASGETFSSLLNATREELARQLVANPRRSLTDISGLLGFSAPSAFSRWFRERFGCSARDWRTRQVTEQYAVERDAEERGAVERGATQGDPR</sequence>
<dbReference type="PANTHER" id="PTHR47894">
    <property type="entry name" value="HTH-TYPE TRANSCRIPTIONAL REGULATOR GADX"/>
    <property type="match status" value="1"/>
</dbReference>
<keyword evidence="2" id="KW-0238">DNA-binding</keyword>
<feature type="region of interest" description="Disordered" evidence="4">
    <location>
        <begin position="338"/>
        <end position="358"/>
    </location>
</feature>
<dbReference type="RefSeq" id="WP_282534623.1">
    <property type="nucleotide sequence ID" value="NZ_JASCIS010000007.1"/>
</dbReference>
<dbReference type="EMBL" id="JASCIS010000007">
    <property type="protein sequence ID" value="MDI3418707.1"/>
    <property type="molecule type" value="Genomic_DNA"/>
</dbReference>
<evidence type="ECO:0000313" key="6">
    <source>
        <dbReference type="EMBL" id="MDI3418707.1"/>
    </source>
</evidence>
<keyword evidence="3" id="KW-0804">Transcription</keyword>
<comment type="caution">
    <text evidence="6">The sequence shown here is derived from an EMBL/GenBank/DDBJ whole genome shotgun (WGS) entry which is preliminary data.</text>
</comment>
<dbReference type="SUPFAM" id="SSF46689">
    <property type="entry name" value="Homeodomain-like"/>
    <property type="match status" value="1"/>
</dbReference>
<evidence type="ECO:0000313" key="7">
    <source>
        <dbReference type="Proteomes" id="UP001237105"/>
    </source>
</evidence>
<feature type="domain" description="HTH araC/xylS-type" evidence="5">
    <location>
        <begin position="232"/>
        <end position="330"/>
    </location>
</feature>
<name>A0ABT6SVP7_9ACTN</name>
<dbReference type="Pfam" id="PF12625">
    <property type="entry name" value="Arabinose_bd"/>
    <property type="match status" value="1"/>
</dbReference>
<keyword evidence="7" id="KW-1185">Reference proteome</keyword>
<gene>
    <name evidence="6" type="ORF">QIT00_09040</name>
</gene>
<evidence type="ECO:0000256" key="2">
    <source>
        <dbReference type="ARBA" id="ARBA00023125"/>
    </source>
</evidence>
<accession>A0ABT6SVP7</accession>
<keyword evidence="1" id="KW-0805">Transcription regulation</keyword>
<dbReference type="Pfam" id="PF12833">
    <property type="entry name" value="HTH_18"/>
    <property type="match status" value="1"/>
</dbReference>
<dbReference type="Gene3D" id="1.10.10.60">
    <property type="entry name" value="Homeodomain-like"/>
    <property type="match status" value="1"/>
</dbReference>
<evidence type="ECO:0000259" key="5">
    <source>
        <dbReference type="PROSITE" id="PS01124"/>
    </source>
</evidence>
<protein>
    <submittedName>
        <fullName evidence="6">AraC family transcriptional regulator</fullName>
    </submittedName>
</protein>
<dbReference type="InterPro" id="IPR009057">
    <property type="entry name" value="Homeodomain-like_sf"/>
</dbReference>
<dbReference type="InterPro" id="IPR032687">
    <property type="entry name" value="AraC-type_N"/>
</dbReference>
<feature type="compositionally biased region" description="Basic and acidic residues" evidence="4">
    <location>
        <begin position="338"/>
        <end position="348"/>
    </location>
</feature>
<evidence type="ECO:0000256" key="1">
    <source>
        <dbReference type="ARBA" id="ARBA00023015"/>
    </source>
</evidence>
<proteinExistence type="predicted"/>
<organism evidence="6 7">
    <name type="scientific">Streptomyces luteolus</name>
    <dbReference type="NCBI Taxonomy" id="3043615"/>
    <lineage>
        <taxon>Bacteria</taxon>
        <taxon>Bacillati</taxon>
        <taxon>Actinomycetota</taxon>
        <taxon>Actinomycetes</taxon>
        <taxon>Kitasatosporales</taxon>
        <taxon>Streptomycetaceae</taxon>
        <taxon>Streptomyces</taxon>
    </lineage>
</organism>
<dbReference type="Proteomes" id="UP001237105">
    <property type="component" value="Unassembled WGS sequence"/>
</dbReference>